<sequence>MAEGRNQVFSQADVHELATWLFWLRVRSVGVAACKTEVIESRGVSLLIRENLEFVLRADVNRKVGECLTDPAHAQDLVTKAAAEAFAYCSGDANLNGMVYADEAMGGRDLFAGRFPYPDLPVSPINIEVVGASIPTMGQLLVRTPLPAAVAVRTAEVPPLFWVRDTTAALGKAYPVLFMKTGVAQLAQDLWCVHGYCNIPVPTLDWGDRFSLVIPNGMFSLERHVFTGDAGIIEARYGWR</sequence>
<dbReference type="AlphaFoldDB" id="A0A7W4K350"/>
<reference evidence="1 2" key="1">
    <citation type="submission" date="2020-04" db="EMBL/GenBank/DDBJ databases">
        <title>Description of novel Gluconacetobacter.</title>
        <authorList>
            <person name="Sombolestani A."/>
        </authorList>
    </citation>
    <scope>NUCLEOTIDE SEQUENCE [LARGE SCALE GENOMIC DNA]</scope>
    <source>
        <strain evidence="1 2">LMG 22058</strain>
    </source>
</reference>
<proteinExistence type="predicted"/>
<dbReference type="Proteomes" id="UP000530320">
    <property type="component" value="Unassembled WGS sequence"/>
</dbReference>
<gene>
    <name evidence="1" type="ORF">HLH44_19125</name>
</gene>
<organism evidence="1 2">
    <name type="scientific">Gluconacetobacter dulcium</name>
    <dbReference type="NCBI Taxonomy" id="2729096"/>
    <lineage>
        <taxon>Bacteria</taxon>
        <taxon>Pseudomonadati</taxon>
        <taxon>Pseudomonadota</taxon>
        <taxon>Alphaproteobacteria</taxon>
        <taxon>Acetobacterales</taxon>
        <taxon>Acetobacteraceae</taxon>
        <taxon>Gluconacetobacter</taxon>
    </lineage>
</organism>
<evidence type="ECO:0000313" key="1">
    <source>
        <dbReference type="EMBL" id="MBB2199520.1"/>
    </source>
</evidence>
<dbReference type="RefSeq" id="WP_183010452.1">
    <property type="nucleotide sequence ID" value="NZ_JABEQP010000021.1"/>
</dbReference>
<dbReference type="EMBL" id="JABEQP010000021">
    <property type="protein sequence ID" value="MBB2199520.1"/>
    <property type="molecule type" value="Genomic_DNA"/>
</dbReference>
<comment type="caution">
    <text evidence="1">The sequence shown here is derived from an EMBL/GenBank/DDBJ whole genome shotgun (WGS) entry which is preliminary data.</text>
</comment>
<protein>
    <submittedName>
        <fullName evidence="1">Uncharacterized protein</fullName>
    </submittedName>
</protein>
<evidence type="ECO:0000313" key="2">
    <source>
        <dbReference type="Proteomes" id="UP000530320"/>
    </source>
</evidence>
<accession>A0A7W4K350</accession>
<name>A0A7W4K350_9PROT</name>